<evidence type="ECO:0000256" key="2">
    <source>
        <dbReference type="SAM" id="Phobius"/>
    </source>
</evidence>
<feature type="region of interest" description="Disordered" evidence="1">
    <location>
        <begin position="122"/>
        <end position="147"/>
    </location>
</feature>
<dbReference type="Proteomes" id="UP000664795">
    <property type="component" value="Unassembled WGS sequence"/>
</dbReference>
<organism evidence="3 4">
    <name type="scientific">Fibrella aquatilis</name>
    <dbReference type="NCBI Taxonomy" id="2817059"/>
    <lineage>
        <taxon>Bacteria</taxon>
        <taxon>Pseudomonadati</taxon>
        <taxon>Bacteroidota</taxon>
        <taxon>Cytophagia</taxon>
        <taxon>Cytophagales</taxon>
        <taxon>Spirosomataceae</taxon>
        <taxon>Fibrella</taxon>
    </lineage>
</organism>
<sequence length="1113" mass="126728">MSRRPTHDASPPRTISLDGLIVRLQNAGFQLRPDDYAEILQVITTFSPRTPDELAERIAPLLVTSEEEQQRFYALFAEEQRSGQPVVPHPPKHRPWFVWTVLAGLVAVGLLAWWRWPKSVPVQETTTTQPDSTSVISPPPNESDTATVPPERHLVVVSSSGDVNLSKLVNPYHLWGPIVLGLLCAGMGTYLLRRARRRVRRGADGGDGPDLTTRFGANQPPYELPLPNREAELVQPTSAFNTVVQTLRQRSEDESTTLNIRRTLSATLRSGGLPDLVFSHRLREEEFVFLIDGSRSRSLQRHLFEYYFHALCREGVHAERFFYRVPFGLVYNDRFPDGLRLDQLATRYANSTLLLWGDGYPLLFDDSDVLLPTYLPDLRRFDRRAILTPVPFADLTYRERALQSEFVLLPADLPGQLRLMQALRDNRPDQTTYLETCRGMYSTEDVSFRRVSEVKTYLADDDLFQWLCATAVYGKVRWEVVIEMGNAVLPDPKKLTYTNLLKLARISWLNEGIFPDKLRFELLKELRPDTERKTRERLLDLLYYADVRYPDGYFFDEERYLLRTTNQFVLHRHDPSQYASYAAAAQEYEQLWRTNQLPDGTTGLYLNNPDAAWDNLLGEGHARVRLGEQLTTEATSESRWQKGWQFNLGLNLIGLATLLWLYAGYVNWQKPTYALQERQIPYAFQFVRNQCLLPLKLQEHKYVILKINGVDKLLDFNGRENSTDTVMLPFKQLPAGLVNVSFTTGISEYDIKYPVSLDLSKERHVLEMRGDGCDSLTSAITVTKDYKLEFFYFERVRNGMKLSDSIRREVLRNRYNFRDTTVRFQSINFSVLSPAEAIKLNVTTNQIRFDNGNVEEQDIATDLQSQFNNLPMVKDRGIRFGLSRVMYQKSPNYISVFIVDDAAGTVTTPPASLSGKGKVSSRPRAVPSPSKLAVQQTAPPEKRPTYEVTVPDQTTPPKKQTPYEITTPNTPVTNQVPSQAQVVALATNLNLLDVWYYQMKNSKFQLVGDAQLPTGDQRVTIYLLPNLLPTRLPARQRLQGVSDDLLSRLKAGSKTGTPTIEVAEDLDQLDEAARSLLLRQAGWEKGAIPAPPAEYSEGVWVAVFGQRARAFAK</sequence>
<evidence type="ECO:0000313" key="3">
    <source>
        <dbReference type="EMBL" id="MBO0932531.1"/>
    </source>
</evidence>
<keyword evidence="2" id="KW-0812">Transmembrane</keyword>
<feature type="region of interest" description="Disordered" evidence="1">
    <location>
        <begin position="908"/>
        <end position="963"/>
    </location>
</feature>
<evidence type="ECO:0000313" key="4">
    <source>
        <dbReference type="Proteomes" id="UP000664795"/>
    </source>
</evidence>
<keyword evidence="2" id="KW-1133">Transmembrane helix</keyword>
<dbReference type="AlphaFoldDB" id="A0A939K0Z9"/>
<feature type="transmembrane region" description="Helical" evidence="2">
    <location>
        <begin position="172"/>
        <end position="192"/>
    </location>
</feature>
<feature type="compositionally biased region" description="Low complexity" evidence="1">
    <location>
        <begin position="948"/>
        <end position="963"/>
    </location>
</feature>
<dbReference type="RefSeq" id="WP_207336496.1">
    <property type="nucleotide sequence ID" value="NZ_JAFMYU010000013.1"/>
</dbReference>
<name>A0A939K0Z9_9BACT</name>
<protein>
    <submittedName>
        <fullName evidence="3">Uncharacterized protein</fullName>
    </submittedName>
</protein>
<comment type="caution">
    <text evidence="3">The sequence shown here is derived from an EMBL/GenBank/DDBJ whole genome shotgun (WGS) entry which is preliminary data.</text>
</comment>
<dbReference type="EMBL" id="JAFMYU010000013">
    <property type="protein sequence ID" value="MBO0932531.1"/>
    <property type="molecule type" value="Genomic_DNA"/>
</dbReference>
<feature type="compositionally biased region" description="Low complexity" evidence="1">
    <location>
        <begin position="920"/>
        <end position="930"/>
    </location>
</feature>
<reference evidence="3 4" key="1">
    <citation type="submission" date="2021-03" db="EMBL/GenBank/DDBJ databases">
        <title>Fibrella sp. HMF5036 genome sequencing and assembly.</title>
        <authorList>
            <person name="Kang H."/>
            <person name="Kim H."/>
            <person name="Bae S."/>
            <person name="Joh K."/>
        </authorList>
    </citation>
    <scope>NUCLEOTIDE SEQUENCE [LARGE SCALE GENOMIC DNA]</scope>
    <source>
        <strain evidence="3 4">HMF5036</strain>
    </source>
</reference>
<evidence type="ECO:0000256" key="1">
    <source>
        <dbReference type="SAM" id="MobiDB-lite"/>
    </source>
</evidence>
<feature type="transmembrane region" description="Helical" evidence="2">
    <location>
        <begin position="648"/>
        <end position="668"/>
    </location>
</feature>
<feature type="transmembrane region" description="Helical" evidence="2">
    <location>
        <begin position="96"/>
        <end position="116"/>
    </location>
</feature>
<gene>
    <name evidence="3" type="ORF">J2I48_16080</name>
</gene>
<feature type="compositionally biased region" description="Polar residues" evidence="1">
    <location>
        <begin position="122"/>
        <end position="146"/>
    </location>
</feature>
<keyword evidence="4" id="KW-1185">Reference proteome</keyword>
<accession>A0A939K0Z9</accession>
<proteinExistence type="predicted"/>
<keyword evidence="2" id="KW-0472">Membrane</keyword>